<dbReference type="InterPro" id="IPR035959">
    <property type="entry name" value="RutC-like_sf"/>
</dbReference>
<evidence type="ECO:0000256" key="4">
    <source>
        <dbReference type="ARBA" id="ARBA00031552"/>
    </source>
</evidence>
<comment type="caution">
    <text evidence="8">The sequence shown here is derived from an EMBL/GenBank/DDBJ whole genome shotgun (WGS) entry which is preliminary data.</text>
</comment>
<dbReference type="Gene3D" id="3.40.50.620">
    <property type="entry name" value="HUPs"/>
    <property type="match status" value="1"/>
</dbReference>
<evidence type="ECO:0000256" key="6">
    <source>
        <dbReference type="SAM" id="MobiDB-lite"/>
    </source>
</evidence>
<dbReference type="InterPro" id="IPR030662">
    <property type="entry name" value="DPH6/MJ0570"/>
</dbReference>
<evidence type="ECO:0000256" key="1">
    <source>
        <dbReference type="ARBA" id="ARBA00012089"/>
    </source>
</evidence>
<dbReference type="EMBL" id="MU032345">
    <property type="protein sequence ID" value="KAF3769030.1"/>
    <property type="molecule type" value="Genomic_DNA"/>
</dbReference>
<feature type="domain" description="Diphthamide synthase" evidence="7">
    <location>
        <begin position="200"/>
        <end position="289"/>
    </location>
</feature>
<evidence type="ECO:0000256" key="5">
    <source>
        <dbReference type="ARBA" id="ARBA00048108"/>
    </source>
</evidence>
<protein>
    <recommendedName>
        <fullName evidence="2">Diphthine--ammonia ligase</fullName>
        <ecNumber evidence="1">6.3.1.14</ecNumber>
    </recommendedName>
    <alternativeName>
        <fullName evidence="3">Diphthamide synthase</fullName>
    </alternativeName>
    <alternativeName>
        <fullName evidence="4">Diphthamide synthetase</fullName>
    </alternativeName>
</protein>
<dbReference type="InterPro" id="IPR006175">
    <property type="entry name" value="YjgF/YER057c/UK114"/>
</dbReference>
<sequence>MSSSSSSSNAGLNVIALVSGGKDSFFSALHCLENGHRLVALANLHPPSPLPKREDEETDLNSFMYQTVGHQVIPLYADATGLPLYRQPILGGAVQSGREYSTVRAATTTSRQDGGGTAAAEQDETESLVPLLKAVLASHPEANALSAGAILSTYQRTRVESVALRLGLVPLAYLWKYPILPPPPPPLPSAEARGAVADEAQLLLDMAAAVLEARIIKVASGGLDEGFLWENVAAPRGITMLKRAMGRFGSAVLETGAILGEGGEFETLVLDGPTRLFGKKVVVEEGDRLVVREGGGMAWLKVRRARVEEKKKKTAEEEEEEEEEEEKGEGAVVRRPALFDERFQRVVDVLNAAVVDDDDDDGDDLDLTPLTLKAADHSSPAFYHLHQPASPPQILQQTWAITRPQTTDAHNLLTIQEETSILVNEIRSHLTTHNLTPASIISTIIILRSMADFPAINTIYGALFTEPNPPSRVTISCGDLLPDGAGNIAIYLTVPTIALDRQGLHVQSRSYWAPANIGPYSQAITFPLLLVAGGTTTTTTTERAVHIAGQIPLVPASMDLPAAGMDVQLVLSLQHLWRIAAELRVQWWTSAAVYLPRADETTTALSTREKAQLAYRAWKQAHKSSSTTDDDDDDEDGPDLWDRKFDPRYIPDLPDYTLLADPEAAGYGETTTASHPPVVPFCFAAEVDELPRSAEAEW</sequence>
<dbReference type="GO" id="GO:0017183">
    <property type="term" value="P:protein histidyl modification to diphthamide"/>
    <property type="evidence" value="ECO:0007669"/>
    <property type="project" value="TreeGrafter"/>
</dbReference>
<dbReference type="CDD" id="cd06156">
    <property type="entry name" value="eu_AANH_C_2"/>
    <property type="match status" value="1"/>
</dbReference>
<dbReference type="Gene3D" id="3.30.1330.40">
    <property type="entry name" value="RutC-like"/>
    <property type="match status" value="2"/>
</dbReference>
<dbReference type="InterPro" id="IPR014729">
    <property type="entry name" value="Rossmann-like_a/b/a_fold"/>
</dbReference>
<dbReference type="AlphaFoldDB" id="A0A9P4Y9Q1"/>
<evidence type="ECO:0000256" key="2">
    <source>
        <dbReference type="ARBA" id="ARBA00018426"/>
    </source>
</evidence>
<dbReference type="CDD" id="cd01994">
    <property type="entry name" value="AANH_PF0828-like"/>
    <property type="match status" value="1"/>
</dbReference>
<dbReference type="GeneID" id="63832767"/>
<dbReference type="Pfam" id="PF01042">
    <property type="entry name" value="Ribonuc_L-PSP"/>
    <property type="match status" value="1"/>
</dbReference>
<dbReference type="PANTHER" id="PTHR12196">
    <property type="entry name" value="DOMAIN OF UNKNOWN FUNCTION 71 DUF71 -CONTAINING PROTEIN"/>
    <property type="match status" value="1"/>
</dbReference>
<dbReference type="FunFam" id="3.40.50.620:FF:000444">
    <property type="entry name" value="Adenine nucleotide alpha hydrolases-like protein"/>
    <property type="match status" value="1"/>
</dbReference>
<feature type="non-terminal residue" evidence="8">
    <location>
        <position position="698"/>
    </location>
</feature>
<organism evidence="8 9">
    <name type="scientific">Cryphonectria parasitica (strain ATCC 38755 / EP155)</name>
    <dbReference type="NCBI Taxonomy" id="660469"/>
    <lineage>
        <taxon>Eukaryota</taxon>
        <taxon>Fungi</taxon>
        <taxon>Dikarya</taxon>
        <taxon>Ascomycota</taxon>
        <taxon>Pezizomycotina</taxon>
        <taxon>Sordariomycetes</taxon>
        <taxon>Sordariomycetidae</taxon>
        <taxon>Diaporthales</taxon>
        <taxon>Cryphonectriaceae</taxon>
        <taxon>Cryphonectria-Endothia species complex</taxon>
        <taxon>Cryphonectria</taxon>
    </lineage>
</organism>
<feature type="compositionally biased region" description="Acidic residues" evidence="6">
    <location>
        <begin position="316"/>
        <end position="327"/>
    </location>
</feature>
<dbReference type="Gene3D" id="3.90.1490.10">
    <property type="entry name" value="putative n-type atp pyrophosphatase, domain 2"/>
    <property type="match status" value="1"/>
</dbReference>
<dbReference type="OrthoDB" id="686384at2759"/>
<evidence type="ECO:0000313" key="8">
    <source>
        <dbReference type="EMBL" id="KAF3769030.1"/>
    </source>
</evidence>
<reference evidence="8" key="1">
    <citation type="journal article" date="2020" name="Phytopathology">
        <title>Genome sequence of the chestnut blight fungus Cryphonectria parasitica EP155: A fundamental resource for an archetypical invasive plant pathogen.</title>
        <authorList>
            <person name="Crouch J.A."/>
            <person name="Dawe A."/>
            <person name="Aerts A."/>
            <person name="Barry K."/>
            <person name="Churchill A.C.L."/>
            <person name="Grimwood J."/>
            <person name="Hillman B."/>
            <person name="Milgroom M.G."/>
            <person name="Pangilinan J."/>
            <person name="Smith M."/>
            <person name="Salamov A."/>
            <person name="Schmutz J."/>
            <person name="Yadav J."/>
            <person name="Grigoriev I.V."/>
            <person name="Nuss D."/>
        </authorList>
    </citation>
    <scope>NUCLEOTIDE SEQUENCE</scope>
    <source>
        <strain evidence="8">EP155</strain>
    </source>
</reference>
<dbReference type="Pfam" id="PF01902">
    <property type="entry name" value="Diphthami_syn_2"/>
    <property type="match status" value="1"/>
</dbReference>
<dbReference type="GO" id="GO:0017178">
    <property type="term" value="F:diphthine-ammonia ligase activity"/>
    <property type="evidence" value="ECO:0007669"/>
    <property type="project" value="UniProtKB-EC"/>
</dbReference>
<dbReference type="Proteomes" id="UP000803844">
    <property type="component" value="Unassembled WGS sequence"/>
</dbReference>
<feature type="compositionally biased region" description="Acidic residues" evidence="6">
    <location>
        <begin position="628"/>
        <end position="639"/>
    </location>
</feature>
<dbReference type="EC" id="6.3.1.14" evidence="1"/>
<dbReference type="CDD" id="cd06155">
    <property type="entry name" value="eu_AANH_C_1"/>
    <property type="match status" value="1"/>
</dbReference>
<feature type="region of interest" description="Disordered" evidence="6">
    <location>
        <begin position="309"/>
        <end position="332"/>
    </location>
</feature>
<keyword evidence="9" id="KW-1185">Reference proteome</keyword>
<evidence type="ECO:0000259" key="7">
    <source>
        <dbReference type="Pfam" id="PF01902"/>
    </source>
</evidence>
<feature type="region of interest" description="Disordered" evidence="6">
    <location>
        <begin position="622"/>
        <end position="646"/>
    </location>
</feature>
<evidence type="ECO:0000256" key="3">
    <source>
        <dbReference type="ARBA" id="ARBA00029814"/>
    </source>
</evidence>
<accession>A0A9P4Y9Q1</accession>
<gene>
    <name evidence="8" type="ORF">M406DRAFT_22304</name>
</gene>
<evidence type="ECO:0000313" key="9">
    <source>
        <dbReference type="Proteomes" id="UP000803844"/>
    </source>
</evidence>
<dbReference type="SUPFAM" id="SSF52402">
    <property type="entry name" value="Adenine nucleotide alpha hydrolases-like"/>
    <property type="match status" value="1"/>
</dbReference>
<name>A0A9P4Y9Q1_CRYP1</name>
<feature type="region of interest" description="Disordered" evidence="6">
    <location>
        <begin position="103"/>
        <end position="123"/>
    </location>
</feature>
<comment type="catalytic activity">
    <reaction evidence="5">
        <text>diphthine-[translation elongation factor 2] + NH4(+) + ATP = diphthamide-[translation elongation factor 2] + AMP + diphosphate + H(+)</text>
        <dbReference type="Rhea" id="RHEA:19753"/>
        <dbReference type="Rhea" id="RHEA-COMP:10172"/>
        <dbReference type="Rhea" id="RHEA-COMP:10174"/>
        <dbReference type="ChEBI" id="CHEBI:15378"/>
        <dbReference type="ChEBI" id="CHEBI:16692"/>
        <dbReference type="ChEBI" id="CHEBI:28938"/>
        <dbReference type="ChEBI" id="CHEBI:30616"/>
        <dbReference type="ChEBI" id="CHEBI:33019"/>
        <dbReference type="ChEBI" id="CHEBI:82696"/>
        <dbReference type="ChEBI" id="CHEBI:456215"/>
        <dbReference type="EC" id="6.3.1.14"/>
    </reaction>
</comment>
<dbReference type="RefSeq" id="XP_040779991.1">
    <property type="nucleotide sequence ID" value="XM_040915638.1"/>
</dbReference>
<dbReference type="SUPFAM" id="SSF55298">
    <property type="entry name" value="YjgF-like"/>
    <property type="match status" value="2"/>
</dbReference>
<proteinExistence type="predicted"/>
<dbReference type="InterPro" id="IPR002761">
    <property type="entry name" value="Diphthami_syn_dom"/>
</dbReference>
<dbReference type="PANTHER" id="PTHR12196:SF2">
    <property type="entry name" value="DIPHTHINE--AMMONIA LIGASE"/>
    <property type="match status" value="1"/>
</dbReference>